<keyword evidence="2 4" id="KW-0238">DNA-binding</keyword>
<evidence type="ECO:0000256" key="3">
    <source>
        <dbReference type="ARBA" id="ARBA00023163"/>
    </source>
</evidence>
<proteinExistence type="predicted"/>
<dbReference type="Pfam" id="PF13305">
    <property type="entry name" value="TetR_C_33"/>
    <property type="match status" value="1"/>
</dbReference>
<evidence type="ECO:0000313" key="7">
    <source>
        <dbReference type="Proteomes" id="UP001595699"/>
    </source>
</evidence>
<dbReference type="SUPFAM" id="SSF46689">
    <property type="entry name" value="Homeodomain-like"/>
    <property type="match status" value="1"/>
</dbReference>
<dbReference type="InterPro" id="IPR036271">
    <property type="entry name" value="Tet_transcr_reg_TetR-rel_C_sf"/>
</dbReference>
<organism evidence="6 7">
    <name type="scientific">Tenggerimyces flavus</name>
    <dbReference type="NCBI Taxonomy" id="1708749"/>
    <lineage>
        <taxon>Bacteria</taxon>
        <taxon>Bacillati</taxon>
        <taxon>Actinomycetota</taxon>
        <taxon>Actinomycetes</taxon>
        <taxon>Propionibacteriales</taxon>
        <taxon>Nocardioidaceae</taxon>
        <taxon>Tenggerimyces</taxon>
    </lineage>
</organism>
<dbReference type="Pfam" id="PF00440">
    <property type="entry name" value="TetR_N"/>
    <property type="match status" value="1"/>
</dbReference>
<keyword evidence="3" id="KW-0804">Transcription</keyword>
<evidence type="ECO:0000259" key="5">
    <source>
        <dbReference type="PROSITE" id="PS50977"/>
    </source>
</evidence>
<keyword evidence="1" id="KW-0805">Transcription regulation</keyword>
<evidence type="ECO:0000256" key="1">
    <source>
        <dbReference type="ARBA" id="ARBA00023015"/>
    </source>
</evidence>
<evidence type="ECO:0000313" key="6">
    <source>
        <dbReference type="EMBL" id="MFC3760229.1"/>
    </source>
</evidence>
<comment type="caution">
    <text evidence="6">The sequence shown here is derived from an EMBL/GenBank/DDBJ whole genome shotgun (WGS) entry which is preliminary data.</text>
</comment>
<gene>
    <name evidence="6" type="ORF">ACFOUW_05225</name>
</gene>
<dbReference type="Proteomes" id="UP001595699">
    <property type="component" value="Unassembled WGS sequence"/>
</dbReference>
<dbReference type="SUPFAM" id="SSF48498">
    <property type="entry name" value="Tetracyclin repressor-like, C-terminal domain"/>
    <property type="match status" value="1"/>
</dbReference>
<sequence>MAKVRGVRERAREELTQEIKNEARRQLGEHGAQGLSLRAVARELEMASSAIYRYFPSRDDLLTALIIDAFNAVGAHVEKAEAKQDRADHLARWQAACKAVRTWAHAHPWEYALLYGSPVVGYRAPQDTAAPAARVPVVLLGIVADAHQAGELQAVQGPPLTDQVSQEIEHLVALLPALALQDVLRSNLAVLIAAWTQLYGLLSFELWGHLEGVVEDRTAIFEYATNQLAHLLGLRRRGGRG</sequence>
<protein>
    <submittedName>
        <fullName evidence="6">TetR/AcrR family transcriptional regulator</fullName>
    </submittedName>
</protein>
<dbReference type="RefSeq" id="WP_205122708.1">
    <property type="nucleotide sequence ID" value="NZ_JAFBCM010000001.1"/>
</dbReference>
<dbReference type="InterPro" id="IPR050109">
    <property type="entry name" value="HTH-type_TetR-like_transc_reg"/>
</dbReference>
<dbReference type="PANTHER" id="PTHR30055:SF243">
    <property type="entry name" value="HTH-TYPE TRANSCRIPTIONAL REGULATOR RV1816"/>
    <property type="match status" value="1"/>
</dbReference>
<feature type="domain" description="HTH tetR-type" evidence="5">
    <location>
        <begin position="13"/>
        <end position="73"/>
    </location>
</feature>
<dbReference type="InterPro" id="IPR009057">
    <property type="entry name" value="Homeodomain-like_sf"/>
</dbReference>
<keyword evidence="7" id="KW-1185">Reference proteome</keyword>
<name>A0ABV7Y787_9ACTN</name>
<evidence type="ECO:0000256" key="4">
    <source>
        <dbReference type="PROSITE-ProRule" id="PRU00335"/>
    </source>
</evidence>
<dbReference type="InterPro" id="IPR001647">
    <property type="entry name" value="HTH_TetR"/>
</dbReference>
<evidence type="ECO:0000256" key="2">
    <source>
        <dbReference type="ARBA" id="ARBA00023125"/>
    </source>
</evidence>
<dbReference type="Gene3D" id="1.10.357.10">
    <property type="entry name" value="Tetracycline Repressor, domain 2"/>
    <property type="match status" value="1"/>
</dbReference>
<dbReference type="PROSITE" id="PS50977">
    <property type="entry name" value="HTH_TETR_2"/>
    <property type="match status" value="1"/>
</dbReference>
<dbReference type="InterPro" id="IPR025996">
    <property type="entry name" value="MT1864/Rv1816-like_C"/>
</dbReference>
<dbReference type="PANTHER" id="PTHR30055">
    <property type="entry name" value="HTH-TYPE TRANSCRIPTIONAL REGULATOR RUTR"/>
    <property type="match status" value="1"/>
</dbReference>
<feature type="DNA-binding region" description="H-T-H motif" evidence="4">
    <location>
        <begin position="36"/>
        <end position="55"/>
    </location>
</feature>
<reference evidence="7" key="1">
    <citation type="journal article" date="2019" name="Int. J. Syst. Evol. Microbiol.">
        <title>The Global Catalogue of Microorganisms (GCM) 10K type strain sequencing project: providing services to taxonomists for standard genome sequencing and annotation.</title>
        <authorList>
            <consortium name="The Broad Institute Genomics Platform"/>
            <consortium name="The Broad Institute Genome Sequencing Center for Infectious Disease"/>
            <person name="Wu L."/>
            <person name="Ma J."/>
        </authorList>
    </citation>
    <scope>NUCLEOTIDE SEQUENCE [LARGE SCALE GENOMIC DNA]</scope>
    <source>
        <strain evidence="7">CGMCC 4.7241</strain>
    </source>
</reference>
<dbReference type="EMBL" id="JBHRZH010000005">
    <property type="protein sequence ID" value="MFC3760229.1"/>
    <property type="molecule type" value="Genomic_DNA"/>
</dbReference>
<accession>A0ABV7Y787</accession>